<accession>A0A9P5VJ23</accession>
<feature type="region of interest" description="Disordered" evidence="12">
    <location>
        <begin position="461"/>
        <end position="536"/>
    </location>
</feature>
<dbReference type="InterPro" id="IPR017441">
    <property type="entry name" value="Protein_kinase_ATP_BS"/>
</dbReference>
<dbReference type="InterPro" id="IPR008271">
    <property type="entry name" value="Ser/Thr_kinase_AS"/>
</dbReference>
<name>A0A9P5VJ23_9FUNG</name>
<sequence>MEEAEKDEYELLEAIGSGSFGVIRKVRRKADGRILARKEIDYRKMSTQEKEQLVAEVNILKDLKHPNIVEFLERVIDRENCFIYILMEYCEGGDLASVIQRHKENRVPVPEEFVWELMTQLIMALHECHYGVIVDPETKKTTPRPILHRDLKPDNVFLDAKKNVKLGDFGLSRTLNNPQKAFAQTYVGTPYYMSPELISSSLYDARSDIWSLGCVVFEMCALQPPFLADTLPQLTAKIKLGSVRALPSSYSPELNQIIREMLQVDPRRRPTTKELLAIHKIMNIGIQLELRRKSSELDRISRSLKEKDDRLVAKENDLCTREERVRNAEKTIRDQEALLEEQFRQREQVLLQAEQKLLQEQATIEDQWRRLSHERERLEATRDRSTKSPFLPTRPQFDARLEARQGVAEDTRLQRHSMGVPSKPGLFSGSKPFLPATPQTSLGITSRRKTGLSLGRYSLQPSTSFQSGSGQDAKEFSAKSSQADTSYSFSRGVPKKQQPQQQQQQQQLVQPNGSSNDPSKLSERTSTLQDKSGTNGFGGFTAASRFGLGSGNHSKPVRSRLKSKSTSTLAASLSSTSISVPASATGSLNNPFLVTSSTQASTSFARPASNHTSSVPSSSMPPTCSLLHPPEPDDIQMGETLSTQSQSSFFHPSSRHTPPSQPSQLNAFPLDGRTTPTKEWDPDLELPSPFIKSKFTKRM</sequence>
<feature type="binding site" evidence="10">
    <location>
        <position position="38"/>
    </location>
    <ligand>
        <name>ATP</name>
        <dbReference type="ChEBI" id="CHEBI:30616"/>
    </ligand>
</feature>
<feature type="compositionally biased region" description="Basic and acidic residues" evidence="12">
    <location>
        <begin position="377"/>
        <end position="386"/>
    </location>
</feature>
<dbReference type="SMART" id="SM00220">
    <property type="entry name" value="S_TKc"/>
    <property type="match status" value="1"/>
</dbReference>
<evidence type="ECO:0000256" key="6">
    <source>
        <dbReference type="ARBA" id="ARBA00022777"/>
    </source>
</evidence>
<dbReference type="GO" id="GO:0004674">
    <property type="term" value="F:protein serine/threonine kinase activity"/>
    <property type="evidence" value="ECO:0007669"/>
    <property type="project" value="UniProtKB-KW"/>
</dbReference>
<feature type="compositionally biased region" description="Polar residues" evidence="12">
    <location>
        <begin position="461"/>
        <end position="470"/>
    </location>
</feature>
<evidence type="ECO:0000313" key="14">
    <source>
        <dbReference type="EMBL" id="KAF9326634.1"/>
    </source>
</evidence>
<keyword evidence="4" id="KW-0808">Transferase</keyword>
<dbReference type="InterPro" id="IPR011009">
    <property type="entry name" value="Kinase-like_dom_sf"/>
</dbReference>
<organism evidence="14 15">
    <name type="scientific">Podila minutissima</name>
    <dbReference type="NCBI Taxonomy" id="64525"/>
    <lineage>
        <taxon>Eukaryota</taxon>
        <taxon>Fungi</taxon>
        <taxon>Fungi incertae sedis</taxon>
        <taxon>Mucoromycota</taxon>
        <taxon>Mortierellomycotina</taxon>
        <taxon>Mortierellomycetes</taxon>
        <taxon>Mortierellales</taxon>
        <taxon>Mortierellaceae</taxon>
        <taxon>Podila</taxon>
    </lineage>
</organism>
<proteinExistence type="inferred from homology"/>
<feature type="compositionally biased region" description="Polar residues" evidence="12">
    <location>
        <begin position="639"/>
        <end position="666"/>
    </location>
</feature>
<dbReference type="AlphaFoldDB" id="A0A9P5VJ23"/>
<dbReference type="Proteomes" id="UP000696485">
    <property type="component" value="Unassembled WGS sequence"/>
</dbReference>
<feature type="compositionally biased region" description="Basic and acidic residues" evidence="12">
    <location>
        <begin position="397"/>
        <end position="413"/>
    </location>
</feature>
<feature type="region of interest" description="Disordered" evidence="12">
    <location>
        <begin position="627"/>
        <end position="699"/>
    </location>
</feature>
<evidence type="ECO:0000256" key="5">
    <source>
        <dbReference type="ARBA" id="ARBA00022741"/>
    </source>
</evidence>
<dbReference type="Gene3D" id="3.30.200.20">
    <property type="entry name" value="Phosphorylase Kinase, domain 1"/>
    <property type="match status" value="2"/>
</dbReference>
<dbReference type="EC" id="2.7.11.1" evidence="2"/>
<evidence type="ECO:0000256" key="12">
    <source>
        <dbReference type="SAM" id="MobiDB-lite"/>
    </source>
</evidence>
<protein>
    <recommendedName>
        <fullName evidence="2">non-specific serine/threonine protein kinase</fullName>
        <ecNumber evidence="2">2.7.11.1</ecNumber>
    </recommendedName>
</protein>
<dbReference type="PROSITE" id="PS50011">
    <property type="entry name" value="PROTEIN_KINASE_DOM"/>
    <property type="match status" value="1"/>
</dbReference>
<comment type="catalytic activity">
    <reaction evidence="8">
        <text>L-threonyl-[protein] + ATP = O-phospho-L-threonyl-[protein] + ADP + H(+)</text>
        <dbReference type="Rhea" id="RHEA:46608"/>
        <dbReference type="Rhea" id="RHEA-COMP:11060"/>
        <dbReference type="Rhea" id="RHEA-COMP:11605"/>
        <dbReference type="ChEBI" id="CHEBI:15378"/>
        <dbReference type="ChEBI" id="CHEBI:30013"/>
        <dbReference type="ChEBI" id="CHEBI:30616"/>
        <dbReference type="ChEBI" id="CHEBI:61977"/>
        <dbReference type="ChEBI" id="CHEBI:456216"/>
        <dbReference type="EC" id="2.7.11.1"/>
    </reaction>
</comment>
<keyword evidence="3 14" id="KW-0723">Serine/threonine-protein kinase</keyword>
<keyword evidence="11" id="KW-0175">Coiled coil</keyword>
<evidence type="ECO:0000256" key="7">
    <source>
        <dbReference type="ARBA" id="ARBA00022840"/>
    </source>
</evidence>
<comment type="caution">
    <text evidence="14">The sequence shown here is derived from an EMBL/GenBank/DDBJ whole genome shotgun (WGS) entry which is preliminary data.</text>
</comment>
<keyword evidence="7 10" id="KW-0067">ATP-binding</keyword>
<dbReference type="CDD" id="cd08217">
    <property type="entry name" value="STKc_Nek2"/>
    <property type="match status" value="1"/>
</dbReference>
<evidence type="ECO:0000256" key="11">
    <source>
        <dbReference type="SAM" id="Coils"/>
    </source>
</evidence>
<feature type="region of interest" description="Disordered" evidence="12">
    <location>
        <begin position="377"/>
        <end position="446"/>
    </location>
</feature>
<dbReference type="InterPro" id="IPR051131">
    <property type="entry name" value="NEK_Ser/Thr_kinase_NIMA"/>
</dbReference>
<dbReference type="FunFam" id="3.30.200.20:FF:000097">
    <property type="entry name" value="Probable serine/threonine-protein kinase nek1"/>
    <property type="match status" value="1"/>
</dbReference>
<evidence type="ECO:0000256" key="8">
    <source>
        <dbReference type="ARBA" id="ARBA00047899"/>
    </source>
</evidence>
<dbReference type="PROSITE" id="PS00107">
    <property type="entry name" value="PROTEIN_KINASE_ATP"/>
    <property type="match status" value="1"/>
</dbReference>
<dbReference type="Pfam" id="PF00069">
    <property type="entry name" value="Pkinase"/>
    <property type="match status" value="1"/>
</dbReference>
<dbReference type="PANTHER" id="PTHR44899:SF10">
    <property type="entry name" value="NIMA-RELATED KINASE 2"/>
    <property type="match status" value="1"/>
</dbReference>
<keyword evidence="15" id="KW-1185">Reference proteome</keyword>
<gene>
    <name evidence="14" type="primary">KIN3</name>
    <name evidence="14" type="ORF">BG006_009959</name>
</gene>
<evidence type="ECO:0000256" key="10">
    <source>
        <dbReference type="PROSITE-ProRule" id="PRU10141"/>
    </source>
</evidence>
<evidence type="ECO:0000313" key="15">
    <source>
        <dbReference type="Proteomes" id="UP000696485"/>
    </source>
</evidence>
<feature type="domain" description="Protein kinase" evidence="13">
    <location>
        <begin position="9"/>
        <end position="282"/>
    </location>
</feature>
<dbReference type="InterPro" id="IPR000719">
    <property type="entry name" value="Prot_kinase_dom"/>
</dbReference>
<feature type="compositionally biased region" description="Polar residues" evidence="12">
    <location>
        <begin position="478"/>
        <end position="489"/>
    </location>
</feature>
<feature type="compositionally biased region" description="Polar residues" evidence="12">
    <location>
        <begin position="508"/>
        <end position="534"/>
    </location>
</feature>
<evidence type="ECO:0000256" key="9">
    <source>
        <dbReference type="ARBA" id="ARBA00048679"/>
    </source>
</evidence>
<evidence type="ECO:0000256" key="1">
    <source>
        <dbReference type="ARBA" id="ARBA00010886"/>
    </source>
</evidence>
<dbReference type="PROSITE" id="PS00108">
    <property type="entry name" value="PROTEIN_KINASE_ST"/>
    <property type="match status" value="1"/>
</dbReference>
<keyword evidence="6 14" id="KW-0418">Kinase</keyword>
<evidence type="ECO:0000256" key="2">
    <source>
        <dbReference type="ARBA" id="ARBA00012513"/>
    </source>
</evidence>
<dbReference type="GO" id="GO:0005524">
    <property type="term" value="F:ATP binding"/>
    <property type="evidence" value="ECO:0007669"/>
    <property type="project" value="UniProtKB-UniRule"/>
</dbReference>
<feature type="compositionally biased region" description="Low complexity" evidence="12">
    <location>
        <begin position="495"/>
        <end position="507"/>
    </location>
</feature>
<evidence type="ECO:0000259" key="13">
    <source>
        <dbReference type="PROSITE" id="PS50011"/>
    </source>
</evidence>
<dbReference type="PANTHER" id="PTHR44899">
    <property type="entry name" value="CAMK FAMILY PROTEIN KINASE"/>
    <property type="match status" value="1"/>
</dbReference>
<keyword evidence="5 10" id="KW-0547">Nucleotide-binding</keyword>
<dbReference type="Gene3D" id="1.10.510.10">
    <property type="entry name" value="Transferase(Phosphotransferase) domain 1"/>
    <property type="match status" value="1"/>
</dbReference>
<reference evidence="14" key="1">
    <citation type="journal article" date="2020" name="Fungal Divers.">
        <title>Resolving the Mortierellaceae phylogeny through synthesis of multi-gene phylogenetics and phylogenomics.</title>
        <authorList>
            <person name="Vandepol N."/>
            <person name="Liber J."/>
            <person name="Desiro A."/>
            <person name="Na H."/>
            <person name="Kennedy M."/>
            <person name="Barry K."/>
            <person name="Grigoriev I.V."/>
            <person name="Miller A.N."/>
            <person name="O'Donnell K."/>
            <person name="Stajich J.E."/>
            <person name="Bonito G."/>
        </authorList>
    </citation>
    <scope>NUCLEOTIDE SEQUENCE</scope>
    <source>
        <strain evidence="14">NVP1</strain>
    </source>
</reference>
<evidence type="ECO:0000256" key="3">
    <source>
        <dbReference type="ARBA" id="ARBA00022527"/>
    </source>
</evidence>
<comment type="similarity">
    <text evidence="1">Belongs to the protein kinase superfamily. NEK Ser/Thr protein kinase family. NIMA subfamily.</text>
</comment>
<feature type="coiled-coil region" evidence="11">
    <location>
        <begin position="297"/>
        <end position="345"/>
    </location>
</feature>
<evidence type="ECO:0000256" key="4">
    <source>
        <dbReference type="ARBA" id="ARBA00022679"/>
    </source>
</evidence>
<dbReference type="EMBL" id="JAAAUY010000755">
    <property type="protein sequence ID" value="KAF9326634.1"/>
    <property type="molecule type" value="Genomic_DNA"/>
</dbReference>
<dbReference type="SUPFAM" id="SSF56112">
    <property type="entry name" value="Protein kinase-like (PK-like)"/>
    <property type="match status" value="1"/>
</dbReference>
<comment type="catalytic activity">
    <reaction evidence="9">
        <text>L-seryl-[protein] + ATP = O-phospho-L-seryl-[protein] + ADP + H(+)</text>
        <dbReference type="Rhea" id="RHEA:17989"/>
        <dbReference type="Rhea" id="RHEA-COMP:9863"/>
        <dbReference type="Rhea" id="RHEA-COMP:11604"/>
        <dbReference type="ChEBI" id="CHEBI:15378"/>
        <dbReference type="ChEBI" id="CHEBI:29999"/>
        <dbReference type="ChEBI" id="CHEBI:30616"/>
        <dbReference type="ChEBI" id="CHEBI:83421"/>
        <dbReference type="ChEBI" id="CHEBI:456216"/>
        <dbReference type="EC" id="2.7.11.1"/>
    </reaction>
</comment>